<reference evidence="2" key="1">
    <citation type="submission" date="2021-02" db="EMBL/GenBank/DDBJ databases">
        <authorList>
            <person name="Nowell W R."/>
        </authorList>
    </citation>
    <scope>NUCLEOTIDE SEQUENCE</scope>
</reference>
<feature type="compositionally biased region" description="Polar residues" evidence="1">
    <location>
        <begin position="69"/>
        <end position="81"/>
    </location>
</feature>
<feature type="non-terminal residue" evidence="2">
    <location>
        <position position="81"/>
    </location>
</feature>
<comment type="caution">
    <text evidence="2">The sequence shown here is derived from an EMBL/GenBank/DDBJ whole genome shotgun (WGS) entry which is preliminary data.</text>
</comment>
<evidence type="ECO:0000313" key="4">
    <source>
        <dbReference type="Proteomes" id="UP000676336"/>
    </source>
</evidence>
<name>A0A8S2Z957_9BILA</name>
<proteinExistence type="predicted"/>
<organism evidence="2 4">
    <name type="scientific">Rotaria magnacalcarata</name>
    <dbReference type="NCBI Taxonomy" id="392030"/>
    <lineage>
        <taxon>Eukaryota</taxon>
        <taxon>Metazoa</taxon>
        <taxon>Spiralia</taxon>
        <taxon>Gnathifera</taxon>
        <taxon>Rotifera</taxon>
        <taxon>Eurotatoria</taxon>
        <taxon>Bdelloidea</taxon>
        <taxon>Philodinida</taxon>
        <taxon>Philodinidae</taxon>
        <taxon>Rotaria</taxon>
    </lineage>
</organism>
<accession>A0A8S2Z957</accession>
<dbReference type="EMBL" id="CAJOBJ010166527">
    <property type="protein sequence ID" value="CAF4866632.1"/>
    <property type="molecule type" value="Genomic_DNA"/>
</dbReference>
<gene>
    <name evidence="3" type="ORF">GIL414_LOCUS50163</name>
    <name evidence="2" type="ORF">SMN809_LOCUS39766</name>
</gene>
<dbReference type="Proteomes" id="UP000676336">
    <property type="component" value="Unassembled WGS sequence"/>
</dbReference>
<evidence type="ECO:0000313" key="3">
    <source>
        <dbReference type="EMBL" id="CAF4866632.1"/>
    </source>
</evidence>
<feature type="region of interest" description="Disordered" evidence="1">
    <location>
        <begin position="1"/>
        <end position="20"/>
    </location>
</feature>
<evidence type="ECO:0000313" key="2">
    <source>
        <dbReference type="EMBL" id="CAF4618091.1"/>
    </source>
</evidence>
<dbReference type="Proteomes" id="UP000681720">
    <property type="component" value="Unassembled WGS sequence"/>
</dbReference>
<feature type="non-terminal residue" evidence="2">
    <location>
        <position position="1"/>
    </location>
</feature>
<sequence length="81" mass="9019">ITSRVDNGRNPAAASDLTRSVERAIQKELQSKTLPRPQSAHSRKQSASSNSSAGRRRRSSSAYEHVQPRVNTNRSINFDEL</sequence>
<feature type="region of interest" description="Disordered" evidence="1">
    <location>
        <begin position="26"/>
        <end position="81"/>
    </location>
</feature>
<dbReference type="EMBL" id="CAJOBI010107575">
    <property type="protein sequence ID" value="CAF4618091.1"/>
    <property type="molecule type" value="Genomic_DNA"/>
</dbReference>
<dbReference type="AlphaFoldDB" id="A0A8S2Z957"/>
<protein>
    <submittedName>
        <fullName evidence="2">Uncharacterized protein</fullName>
    </submittedName>
</protein>
<evidence type="ECO:0000256" key="1">
    <source>
        <dbReference type="SAM" id="MobiDB-lite"/>
    </source>
</evidence>